<dbReference type="Proteomes" id="UP000826271">
    <property type="component" value="Unassembled WGS sequence"/>
</dbReference>
<dbReference type="InterPro" id="IPR045026">
    <property type="entry name" value="LIMYB"/>
</dbReference>
<dbReference type="PANTHER" id="PTHR47584">
    <property type="match status" value="1"/>
</dbReference>
<dbReference type="Pfam" id="PF12776">
    <property type="entry name" value="Myb_DNA-bind_3"/>
    <property type="match status" value="1"/>
</dbReference>
<accession>A0AAV6XDY8</accession>
<evidence type="ECO:0000259" key="1">
    <source>
        <dbReference type="Pfam" id="PF12776"/>
    </source>
</evidence>
<feature type="domain" description="Myb/SANT-like" evidence="1">
    <location>
        <begin position="69"/>
        <end position="161"/>
    </location>
</feature>
<keyword evidence="3" id="KW-1185">Reference proteome</keyword>
<reference evidence="2" key="1">
    <citation type="submission" date="2019-10" db="EMBL/GenBank/DDBJ databases">
        <authorList>
            <person name="Zhang R."/>
            <person name="Pan Y."/>
            <person name="Wang J."/>
            <person name="Ma R."/>
            <person name="Yu S."/>
        </authorList>
    </citation>
    <scope>NUCLEOTIDE SEQUENCE</scope>
    <source>
        <strain evidence="2">LA-IB0</strain>
        <tissue evidence="2">Leaf</tissue>
    </source>
</reference>
<comment type="caution">
    <text evidence="2">The sequence shown here is derived from an EMBL/GenBank/DDBJ whole genome shotgun (WGS) entry which is preliminary data.</text>
</comment>
<dbReference type="InterPro" id="IPR024752">
    <property type="entry name" value="Myb/SANT-like_dom"/>
</dbReference>
<organism evidence="2 3">
    <name type="scientific">Buddleja alternifolia</name>
    <dbReference type="NCBI Taxonomy" id="168488"/>
    <lineage>
        <taxon>Eukaryota</taxon>
        <taxon>Viridiplantae</taxon>
        <taxon>Streptophyta</taxon>
        <taxon>Embryophyta</taxon>
        <taxon>Tracheophyta</taxon>
        <taxon>Spermatophyta</taxon>
        <taxon>Magnoliopsida</taxon>
        <taxon>eudicotyledons</taxon>
        <taxon>Gunneridae</taxon>
        <taxon>Pentapetalae</taxon>
        <taxon>asterids</taxon>
        <taxon>lamiids</taxon>
        <taxon>Lamiales</taxon>
        <taxon>Scrophulariaceae</taxon>
        <taxon>Buddlejeae</taxon>
        <taxon>Buddleja</taxon>
    </lineage>
</organism>
<dbReference type="PANTHER" id="PTHR47584:SF14">
    <property type="entry name" value="L10-INTERACTING MYB DOMAIN-CONTAINING PROTEIN-LIKE"/>
    <property type="match status" value="1"/>
</dbReference>
<gene>
    <name evidence="2" type="ORF">BUALT_Bualt08G0024500</name>
</gene>
<name>A0AAV6XDY8_9LAMI</name>
<evidence type="ECO:0000313" key="3">
    <source>
        <dbReference type="Proteomes" id="UP000826271"/>
    </source>
</evidence>
<proteinExistence type="predicted"/>
<evidence type="ECO:0000313" key="2">
    <source>
        <dbReference type="EMBL" id="KAG8377355.1"/>
    </source>
</evidence>
<dbReference type="AlphaFoldDB" id="A0AAV6XDY8"/>
<sequence>MNTDTNPGRRFMSCPMPKSTQQMQAFHLDRSAINPRTLLVMKPYEGSNLCIFGTYGSLQAQADFLYDKEWTSVIDNMFIEYLANEAKLGDFRVGGVSTDTLEVLRWIINNRFDASFTLEQIYGKINLFHKRYRVFELVAHTNGIHYDMRTNTIIGAPFVWDYICREHPFVHAYMTEGDPNWQDLCAIFGKDDELIEMNPNVEMNPNHIIDIPSDDSGDENLEHPLPQIINKSSNDGLRLDNSFWNELMEGYAFDSFDDVPSPPMGLYQFSLAAVEALPPEVQLHNFG</sequence>
<protein>
    <recommendedName>
        <fullName evidence="1">Myb/SANT-like domain-containing protein</fullName>
    </recommendedName>
</protein>
<dbReference type="EMBL" id="WHWC01000008">
    <property type="protein sequence ID" value="KAG8377355.1"/>
    <property type="molecule type" value="Genomic_DNA"/>
</dbReference>